<dbReference type="Pfam" id="PF00067">
    <property type="entry name" value="p450"/>
    <property type="match status" value="1"/>
</dbReference>
<protein>
    <recommendedName>
        <fullName evidence="10">Cytochrome P450</fullName>
    </recommendedName>
</protein>
<reference evidence="8" key="1">
    <citation type="submission" date="2021-01" db="EMBL/GenBank/DDBJ databases">
        <authorList>
            <person name="Lovell J.T."/>
            <person name="Bentley N."/>
            <person name="Bhattarai G."/>
            <person name="Jenkins J.W."/>
            <person name="Sreedasyam A."/>
            <person name="Alarcon Y."/>
            <person name="Bock C."/>
            <person name="Boston L."/>
            <person name="Carlson J."/>
            <person name="Cervantes K."/>
            <person name="Clermont K."/>
            <person name="Krom N."/>
            <person name="Kubenka K."/>
            <person name="Mamidi S."/>
            <person name="Mattison C."/>
            <person name="Monteros M."/>
            <person name="Pisani C."/>
            <person name="Plott C."/>
            <person name="Rajasekar S."/>
            <person name="Rhein H.S."/>
            <person name="Rohla C."/>
            <person name="Song M."/>
            <person name="Hilaire R.S."/>
            <person name="Shu S."/>
            <person name="Wells L."/>
            <person name="Wang X."/>
            <person name="Webber J."/>
            <person name="Heerema R.J."/>
            <person name="Klein P."/>
            <person name="Conner P."/>
            <person name="Grauke L."/>
            <person name="Grimwood J."/>
            <person name="Schmutz J."/>
            <person name="Randall J.J."/>
        </authorList>
    </citation>
    <scope>NUCLEOTIDE SEQUENCE</scope>
    <source>
        <tissue evidence="8">Leaf</tissue>
    </source>
</reference>
<name>A0A922FWW4_CARIL</name>
<dbReference type="AlphaFoldDB" id="A0A922FWW4"/>
<gene>
    <name evidence="8" type="ORF">I3842_02G162700</name>
</gene>
<evidence type="ECO:0000256" key="4">
    <source>
        <dbReference type="ARBA" id="ARBA00022723"/>
    </source>
</evidence>
<evidence type="ECO:0000256" key="7">
    <source>
        <dbReference type="ARBA" id="ARBA00023033"/>
    </source>
</evidence>
<accession>A0A922FWW4</accession>
<keyword evidence="7" id="KW-0503">Monooxygenase</keyword>
<dbReference type="EMBL" id="CM031826">
    <property type="protein sequence ID" value="KAG6728223.1"/>
    <property type="molecule type" value="Genomic_DNA"/>
</dbReference>
<keyword evidence="6" id="KW-0408">Iron</keyword>
<proteinExistence type="inferred from homology"/>
<evidence type="ECO:0000256" key="1">
    <source>
        <dbReference type="ARBA" id="ARBA00001971"/>
    </source>
</evidence>
<dbReference type="GO" id="GO:0004497">
    <property type="term" value="F:monooxygenase activity"/>
    <property type="evidence" value="ECO:0007669"/>
    <property type="project" value="UniProtKB-KW"/>
</dbReference>
<dbReference type="GO" id="GO:0016705">
    <property type="term" value="F:oxidoreductase activity, acting on paired donors, with incorporation or reduction of molecular oxygen"/>
    <property type="evidence" value="ECO:0007669"/>
    <property type="project" value="InterPro"/>
</dbReference>
<dbReference type="InterPro" id="IPR001128">
    <property type="entry name" value="Cyt_P450"/>
</dbReference>
<evidence type="ECO:0000256" key="3">
    <source>
        <dbReference type="ARBA" id="ARBA00022617"/>
    </source>
</evidence>
<evidence type="ECO:0008006" key="10">
    <source>
        <dbReference type="Google" id="ProtNLM"/>
    </source>
</evidence>
<comment type="caution">
    <text evidence="8">The sequence shown here is derived from an EMBL/GenBank/DDBJ whole genome shotgun (WGS) entry which is preliminary data.</text>
</comment>
<comment type="similarity">
    <text evidence="2">Belongs to the cytochrome P450 family.</text>
</comment>
<dbReference type="Proteomes" id="UP000811246">
    <property type="component" value="Chromosome 2"/>
</dbReference>
<evidence type="ECO:0000313" key="9">
    <source>
        <dbReference type="Proteomes" id="UP000811246"/>
    </source>
</evidence>
<keyword evidence="5" id="KW-0560">Oxidoreductase</keyword>
<evidence type="ECO:0000313" key="8">
    <source>
        <dbReference type="EMBL" id="KAG6728223.1"/>
    </source>
</evidence>
<keyword evidence="3" id="KW-0349">Heme</keyword>
<keyword evidence="4" id="KW-0479">Metal-binding</keyword>
<organism evidence="8 9">
    <name type="scientific">Carya illinoinensis</name>
    <name type="common">Pecan</name>
    <dbReference type="NCBI Taxonomy" id="32201"/>
    <lineage>
        <taxon>Eukaryota</taxon>
        <taxon>Viridiplantae</taxon>
        <taxon>Streptophyta</taxon>
        <taxon>Embryophyta</taxon>
        <taxon>Tracheophyta</taxon>
        <taxon>Spermatophyta</taxon>
        <taxon>Magnoliopsida</taxon>
        <taxon>eudicotyledons</taxon>
        <taxon>Gunneridae</taxon>
        <taxon>Pentapetalae</taxon>
        <taxon>rosids</taxon>
        <taxon>fabids</taxon>
        <taxon>Fagales</taxon>
        <taxon>Juglandaceae</taxon>
        <taxon>Carya</taxon>
    </lineage>
</organism>
<dbReference type="EMBL" id="CM031826">
    <property type="protein sequence ID" value="KAG6728222.1"/>
    <property type="molecule type" value="Genomic_DNA"/>
</dbReference>
<dbReference type="GO" id="GO:0005506">
    <property type="term" value="F:iron ion binding"/>
    <property type="evidence" value="ECO:0007669"/>
    <property type="project" value="InterPro"/>
</dbReference>
<dbReference type="PANTHER" id="PTHR24296">
    <property type="entry name" value="CYTOCHROME P450"/>
    <property type="match status" value="1"/>
</dbReference>
<dbReference type="EMBL" id="CM031826">
    <property type="protein sequence ID" value="KAG6728221.1"/>
    <property type="molecule type" value="Genomic_DNA"/>
</dbReference>
<dbReference type="GO" id="GO:0020037">
    <property type="term" value="F:heme binding"/>
    <property type="evidence" value="ECO:0007669"/>
    <property type="project" value="InterPro"/>
</dbReference>
<dbReference type="EMBL" id="CM031826">
    <property type="protein sequence ID" value="KAG6728220.1"/>
    <property type="molecule type" value="Genomic_DNA"/>
</dbReference>
<sequence>MLCKHPAVQEKVAKEVKEATANKDISNYADFAATISEEALEKMNFLHAAITETLRLYPALPADTKICFSDDTLPDGYNVKKGDMVAYQPYAMGRMKFIWGDDALEFKPERWLNEDGIFQPESPFKFTAFQAGPRICLGKEFAYRTMKIFSVVLLGCFQFKMSDENQTVNYRTMINLHIDGGLNIRAFHRNGN</sequence>
<evidence type="ECO:0000256" key="2">
    <source>
        <dbReference type="ARBA" id="ARBA00010617"/>
    </source>
</evidence>
<evidence type="ECO:0000256" key="6">
    <source>
        <dbReference type="ARBA" id="ARBA00023004"/>
    </source>
</evidence>
<comment type="cofactor">
    <cofactor evidence="1">
        <name>heme</name>
        <dbReference type="ChEBI" id="CHEBI:30413"/>
    </cofactor>
</comment>
<evidence type="ECO:0000256" key="5">
    <source>
        <dbReference type="ARBA" id="ARBA00023002"/>
    </source>
</evidence>